<dbReference type="Pfam" id="PF00498">
    <property type="entry name" value="FHA"/>
    <property type="match status" value="1"/>
</dbReference>
<dbReference type="SMART" id="SM00240">
    <property type="entry name" value="FHA"/>
    <property type="match status" value="1"/>
</dbReference>
<dbReference type="InterPro" id="IPR025874">
    <property type="entry name" value="DZR"/>
</dbReference>
<name>A0A0C1V3Q3_9CYAN</name>
<reference evidence="2" key="3">
    <citation type="submission" date="2020-02" db="EMBL/GenBank/DDBJ databases">
        <authorList>
            <person name="Sarangi A.N."/>
            <person name="Ghosh S."/>
            <person name="Mukherjee M."/>
            <person name="Tripathy S."/>
        </authorList>
    </citation>
    <scope>NUCLEOTIDE SEQUENCE</scope>
    <source>
        <strain evidence="2">BDU141951</strain>
    </source>
</reference>
<dbReference type="InterPro" id="IPR008984">
    <property type="entry name" value="SMAD_FHA_dom_sf"/>
</dbReference>
<dbReference type="SUPFAM" id="SSF49879">
    <property type="entry name" value="SMAD/FHA domain"/>
    <property type="match status" value="1"/>
</dbReference>
<feature type="compositionally biased region" description="Pro residues" evidence="1">
    <location>
        <begin position="114"/>
        <end position="125"/>
    </location>
</feature>
<dbReference type="EMBL" id="JTHE02000003">
    <property type="protein sequence ID" value="NEV66462.1"/>
    <property type="molecule type" value="Genomic_DNA"/>
</dbReference>
<gene>
    <name evidence="2" type="ORF">QQ91_004980</name>
</gene>
<dbReference type="InterPro" id="IPR000253">
    <property type="entry name" value="FHA_dom"/>
</dbReference>
<organism evidence="2">
    <name type="scientific">Lyngbya confervoides BDU141951</name>
    <dbReference type="NCBI Taxonomy" id="1574623"/>
    <lineage>
        <taxon>Bacteria</taxon>
        <taxon>Bacillati</taxon>
        <taxon>Cyanobacteriota</taxon>
        <taxon>Cyanophyceae</taxon>
        <taxon>Oscillatoriophycideae</taxon>
        <taxon>Oscillatoriales</taxon>
        <taxon>Microcoleaceae</taxon>
        <taxon>Lyngbya</taxon>
    </lineage>
</organism>
<proteinExistence type="predicted"/>
<dbReference type="PROSITE" id="PS50006">
    <property type="entry name" value="FHA_DOMAIN"/>
    <property type="match status" value="1"/>
</dbReference>
<comment type="caution">
    <text evidence="2">The sequence shown here is derived from an EMBL/GenBank/DDBJ whole genome shotgun (WGS) entry which is preliminary data.</text>
</comment>
<evidence type="ECO:0000256" key="1">
    <source>
        <dbReference type="SAM" id="MobiDB-lite"/>
    </source>
</evidence>
<feature type="region of interest" description="Disordered" evidence="1">
    <location>
        <begin position="61"/>
        <end position="83"/>
    </location>
</feature>
<reference evidence="2" key="1">
    <citation type="submission" date="2014-11" db="EMBL/GenBank/DDBJ databases">
        <authorList>
            <person name="Malar M.C."/>
            <person name="Sen D."/>
            <person name="Tripathy S."/>
        </authorList>
    </citation>
    <scope>NUCLEOTIDE SEQUENCE</scope>
    <source>
        <strain evidence="2">BDU141951</strain>
    </source>
</reference>
<accession>A0A0C1V3Q3</accession>
<feature type="compositionally biased region" description="Low complexity" evidence="1">
    <location>
        <begin position="99"/>
        <end position="113"/>
    </location>
</feature>
<feature type="region of interest" description="Disordered" evidence="1">
    <location>
        <begin position="98"/>
        <end position="157"/>
    </location>
</feature>
<feature type="compositionally biased region" description="Polar residues" evidence="1">
    <location>
        <begin position="61"/>
        <end position="71"/>
    </location>
</feature>
<dbReference type="AlphaFoldDB" id="A0A0C1V3Q3"/>
<dbReference type="CDD" id="cd00060">
    <property type="entry name" value="FHA"/>
    <property type="match status" value="1"/>
</dbReference>
<dbReference type="Pfam" id="PF12773">
    <property type="entry name" value="DZR"/>
    <property type="match status" value="1"/>
</dbReference>
<dbReference type="InterPro" id="IPR050923">
    <property type="entry name" value="Cell_Proc_Reg/RNA_Proc"/>
</dbReference>
<reference evidence="2" key="2">
    <citation type="journal article" date="2015" name="Genome Announc.">
        <title>Draft Genome Sequence of Filamentous Marine Cyanobacterium Lyngbya confervoides Strain BDU141951.</title>
        <authorList>
            <person name="Chandrababunaidu M.M."/>
            <person name="Sen D."/>
            <person name="Tripathy S."/>
        </authorList>
    </citation>
    <scope>NUCLEOTIDE SEQUENCE</scope>
    <source>
        <strain evidence="2">BDU141951</strain>
    </source>
</reference>
<protein>
    <submittedName>
        <fullName evidence="2">FHA domain-containing protein</fullName>
    </submittedName>
</protein>
<dbReference type="PANTHER" id="PTHR23308">
    <property type="entry name" value="NUCLEAR INHIBITOR OF PROTEIN PHOSPHATASE-1"/>
    <property type="match status" value="1"/>
</dbReference>
<dbReference type="Gene3D" id="2.60.200.20">
    <property type="match status" value="1"/>
</dbReference>
<sequence length="273" mass="28395">MIVCPNCNHQNPDGAVQCEACYTPLPVLATCPSCQATVQSDASFCGQCGFDLRTVSPAASQSASTVPSAESASEPDYEATVPGIDDDVEIPELLPPEPLIATAPAAPPTEAASPPGPPPPLPETPPSIAAPLENGPNEPMTAPPAPLPTSPGAGAANLGSTQLQINQAKLLHVQTNTTLELPPQLTIIHLGKPNDRIPPTIDVSGFPDSEIVSRVHANLRVEGDIYYIEDVGSSNGTYVNNMPLPPGNRHRLRAGDRIALGKGDKVTFIFQSG</sequence>
<evidence type="ECO:0000313" key="2">
    <source>
        <dbReference type="EMBL" id="NEV66462.1"/>
    </source>
</evidence>